<keyword evidence="3" id="KW-1185">Reference proteome</keyword>
<feature type="region of interest" description="Disordered" evidence="1">
    <location>
        <begin position="166"/>
        <end position="202"/>
    </location>
</feature>
<evidence type="ECO:0000313" key="3">
    <source>
        <dbReference type="Proteomes" id="UP000244189"/>
    </source>
</evidence>
<dbReference type="Proteomes" id="UP000244189">
    <property type="component" value="Unassembled WGS sequence"/>
</dbReference>
<reference evidence="2 3" key="1">
    <citation type="submission" date="2018-04" db="EMBL/GenBank/DDBJ databases">
        <title>Genomic Encyclopedia of Type Strains, Phase III (KMG-III): the genomes of soil and plant-associated and newly described type strains.</title>
        <authorList>
            <person name="Whitman W."/>
        </authorList>
    </citation>
    <scope>NUCLEOTIDE SEQUENCE [LARGE SCALE GENOMIC DNA]</scope>
    <source>
        <strain evidence="2 3">MA101b</strain>
    </source>
</reference>
<proteinExistence type="predicted"/>
<protein>
    <submittedName>
        <fullName evidence="2">Uncharacterized protein</fullName>
    </submittedName>
</protein>
<name>A0A2T5GIU7_9SPHN</name>
<dbReference type="AlphaFoldDB" id="A0A2T5GIU7"/>
<gene>
    <name evidence="2" type="ORF">C8J26_2991</name>
</gene>
<comment type="caution">
    <text evidence="2">The sequence shown here is derived from an EMBL/GenBank/DDBJ whole genome shotgun (WGS) entry which is preliminary data.</text>
</comment>
<sequence>MTQGFLSQDGSPFSLRAQAIAPHGALGCAACRAPRLETKLQQNIRTVQSGRILDCNNTPTMANCCNIVSRRVIPRWGSQRIVAMPEKGVRVALCHLSSRRRPGTTMRRGGLMRGSATLTAIPAGNPHFTHRYLIHRRLDRVRSAARPAGSTNLSVQRPLPRALPRTAGLIGLQPEPRRTRATDYKDTRSHAERNRRSKARSH</sequence>
<accession>A0A2T5GIU7</accession>
<feature type="compositionally biased region" description="Basic and acidic residues" evidence="1">
    <location>
        <begin position="175"/>
        <end position="194"/>
    </location>
</feature>
<dbReference type="EMBL" id="QAOG01000005">
    <property type="protein sequence ID" value="PTQ59249.1"/>
    <property type="molecule type" value="Genomic_DNA"/>
</dbReference>
<evidence type="ECO:0000256" key="1">
    <source>
        <dbReference type="SAM" id="MobiDB-lite"/>
    </source>
</evidence>
<organism evidence="2 3">
    <name type="scientific">Sphingomonas aurantiaca</name>
    <dbReference type="NCBI Taxonomy" id="185949"/>
    <lineage>
        <taxon>Bacteria</taxon>
        <taxon>Pseudomonadati</taxon>
        <taxon>Pseudomonadota</taxon>
        <taxon>Alphaproteobacteria</taxon>
        <taxon>Sphingomonadales</taxon>
        <taxon>Sphingomonadaceae</taxon>
        <taxon>Sphingomonas</taxon>
    </lineage>
</organism>
<evidence type="ECO:0000313" key="2">
    <source>
        <dbReference type="EMBL" id="PTQ59249.1"/>
    </source>
</evidence>